<gene>
    <name evidence="1" type="ORF">BCV38_00775</name>
</gene>
<dbReference type="RefSeq" id="WP_102336642.1">
    <property type="nucleotide sequence ID" value="NZ_JAAHTI010000003.1"/>
</dbReference>
<proteinExistence type="predicted"/>
<accession>A0AA44VWS3</accession>
<organism evidence="1 2">
    <name type="scientific">Vibrio lentus</name>
    <dbReference type="NCBI Taxonomy" id="136468"/>
    <lineage>
        <taxon>Bacteria</taxon>
        <taxon>Pseudomonadati</taxon>
        <taxon>Pseudomonadota</taxon>
        <taxon>Gammaproteobacteria</taxon>
        <taxon>Vibrionales</taxon>
        <taxon>Vibrionaceae</taxon>
        <taxon>Vibrio</taxon>
    </lineage>
</organism>
<dbReference type="EMBL" id="MCSB01000001">
    <property type="protein sequence ID" value="PME33323.1"/>
    <property type="molecule type" value="Genomic_DNA"/>
</dbReference>
<keyword evidence="2" id="KW-1185">Reference proteome</keyword>
<name>A0AA44VWS3_9VIBR</name>
<comment type="caution">
    <text evidence="1">The sequence shown here is derived from an EMBL/GenBank/DDBJ whole genome shotgun (WGS) entry which is preliminary data.</text>
</comment>
<dbReference type="GeneID" id="69650423"/>
<protein>
    <submittedName>
        <fullName evidence="1">Uncharacterized protein</fullName>
    </submittedName>
</protein>
<dbReference type="Proteomes" id="UP000239763">
    <property type="component" value="Unassembled WGS sequence"/>
</dbReference>
<evidence type="ECO:0000313" key="1">
    <source>
        <dbReference type="EMBL" id="PME33323.1"/>
    </source>
</evidence>
<dbReference type="AlphaFoldDB" id="A0AA44VWS3"/>
<reference evidence="1 2" key="1">
    <citation type="journal article" date="2018" name="Nature">
        <title>A major lineage of non-tailed dsDNA viruses as unrecognized killers of marine bacteria.</title>
        <authorList>
            <person name="Kauffman K.M."/>
            <person name="Hussain F.A."/>
            <person name="Yang J."/>
            <person name="Arevalo P."/>
            <person name="Brown J.M."/>
            <person name="Chang W.K."/>
            <person name="VanInsberghe D."/>
            <person name="Elsherbini J."/>
            <person name="Sharma R.S."/>
            <person name="Cutler M.B."/>
            <person name="Kelly L."/>
            <person name="Polz M.F."/>
        </authorList>
    </citation>
    <scope>NUCLEOTIDE SEQUENCE [LARGE SCALE GENOMIC DNA]</scope>
    <source>
        <strain evidence="1 2">10N.286.55.E1</strain>
    </source>
</reference>
<sequence>MKVCILCHSLRRYAGSERVIYEISREILRQGHSLIIGCIDPGEFYFNEMEGIYLTDKPEDMDGYYDVIINFHWSSYGYFFPNSIKYKRLVLFSLSPFEPNEYPNLYLNPNALAFNSLETKKSFMTSVGCNWDESSIASTIFPNSLNMDENKKTAKYLKNKDKLLSKVAIVSNHISEEVKGAVLLLNQVGIDVEVFGFDDKVNFIDSNTLEGYDLVITIGYTVVIAMANEIPVYVYDCHGGKGYLSEDLNVDSEFNFSGRPYGKKSSDELFLDILLNYGSSVSLLKHLRRHVEEYNDISKNLDKILGNINDELNNAITDCSMAKISMSYAINLRTFRHYENYYFDNFLGNNQVEKKEKVVMTELFDSHRKKIAVFIDEEHLSDIVDEFNIDSDLFIYLVEEKTNLSCNQLNLVDFFNDSDTVWDDLITDSKQVLFCTKHLNIKTRTIYIEDATVALSCYLGKTKYIVRHVCDYVKLKMMGLNTKLLSFKKSHNSEPNLDLSKNTEVNNFLILTKKPEDIIRVFSEDFENHGSEVWLGILSERKCIESYFVDMVLFNPNTLMLTSVISESDEIVLDSDDKEMIEFVISNMKKTTKLWVRHENDYLMHKLNYINLKRNTFDKVAFSSNNNFLLLEKPSVIF</sequence>
<evidence type="ECO:0000313" key="2">
    <source>
        <dbReference type="Proteomes" id="UP000239763"/>
    </source>
</evidence>